<dbReference type="SUPFAM" id="SSF47060">
    <property type="entry name" value="S15/NS1 RNA-binding domain"/>
    <property type="match status" value="1"/>
</dbReference>
<comment type="caution">
    <text evidence="7">The sequence shown here is derived from an EMBL/GenBank/DDBJ whole genome shotgun (WGS) entry which is preliminary data.</text>
</comment>
<comment type="function">
    <text evidence="4 6">One of the primary rRNA binding proteins, it binds directly to 16S rRNA where it helps nucleate assembly of the platform of the 30S subunit by binding and bridging several RNA helices of the 16S rRNA.</text>
</comment>
<keyword evidence="4 6" id="KW-0699">rRNA-binding</keyword>
<dbReference type="PROSITE" id="PS00362">
    <property type="entry name" value="RIBOSOMAL_S15"/>
    <property type="match status" value="1"/>
</dbReference>
<dbReference type="Gene3D" id="6.10.250.3130">
    <property type="match status" value="1"/>
</dbReference>
<dbReference type="SMART" id="SM01387">
    <property type="entry name" value="Ribosomal_S15"/>
    <property type="match status" value="1"/>
</dbReference>
<evidence type="ECO:0000313" key="7">
    <source>
        <dbReference type="EMBL" id="HIU92631.1"/>
    </source>
</evidence>
<accession>A0A9D1N0F0</accession>
<reference evidence="7" key="2">
    <citation type="journal article" date="2021" name="PeerJ">
        <title>Extensive microbial diversity within the chicken gut microbiome revealed by metagenomics and culture.</title>
        <authorList>
            <person name="Gilroy R."/>
            <person name="Ravi A."/>
            <person name="Getino M."/>
            <person name="Pursley I."/>
            <person name="Horton D.L."/>
            <person name="Alikhan N.F."/>
            <person name="Baker D."/>
            <person name="Gharbi K."/>
            <person name="Hall N."/>
            <person name="Watson M."/>
            <person name="Adriaenssens E.M."/>
            <person name="Foster-Nyarko E."/>
            <person name="Jarju S."/>
            <person name="Secka A."/>
            <person name="Antonio M."/>
            <person name="Oren A."/>
            <person name="Chaudhuri R.R."/>
            <person name="La Ragione R."/>
            <person name="Hildebrand F."/>
            <person name="Pallen M.J."/>
        </authorList>
    </citation>
    <scope>NUCLEOTIDE SEQUENCE</scope>
    <source>
        <strain evidence="7">CHK154-7741</strain>
    </source>
</reference>
<organism evidence="7 8">
    <name type="scientific">Candidatus Limenecus avicola</name>
    <dbReference type="NCBI Taxonomy" id="2840847"/>
    <lineage>
        <taxon>Bacteria</taxon>
        <taxon>Bacillati</taxon>
        <taxon>Bacillota</taxon>
        <taxon>Clostridia</taxon>
        <taxon>Eubacteriales</taxon>
        <taxon>Clostridiaceae</taxon>
        <taxon>Clostridiaceae incertae sedis</taxon>
        <taxon>Candidatus Limenecus</taxon>
    </lineage>
</organism>
<dbReference type="Gene3D" id="1.10.287.10">
    <property type="entry name" value="S15/NS1, RNA-binding"/>
    <property type="match status" value="1"/>
</dbReference>
<dbReference type="GO" id="GO:0003735">
    <property type="term" value="F:structural constituent of ribosome"/>
    <property type="evidence" value="ECO:0007669"/>
    <property type="project" value="InterPro"/>
</dbReference>
<name>A0A9D1N0F0_9CLOT</name>
<dbReference type="AlphaFoldDB" id="A0A9D1N0F0"/>
<dbReference type="InterPro" id="IPR000589">
    <property type="entry name" value="Ribosomal_uS15"/>
</dbReference>
<evidence type="ECO:0000256" key="4">
    <source>
        <dbReference type="HAMAP-Rule" id="MF_01343"/>
    </source>
</evidence>
<evidence type="ECO:0000256" key="2">
    <source>
        <dbReference type="ARBA" id="ARBA00023274"/>
    </source>
</evidence>
<protein>
    <recommendedName>
        <fullName evidence="4">Small ribosomal subunit protein uS15</fullName>
    </recommendedName>
</protein>
<evidence type="ECO:0000313" key="8">
    <source>
        <dbReference type="Proteomes" id="UP000886748"/>
    </source>
</evidence>
<dbReference type="InterPro" id="IPR005290">
    <property type="entry name" value="Ribosomal_uS15_bac-type"/>
</dbReference>
<comment type="similarity">
    <text evidence="4 5">Belongs to the universal ribosomal protein uS15 family.</text>
</comment>
<gene>
    <name evidence="4 7" type="primary">rpsO</name>
    <name evidence="7" type="ORF">IAD26_05795</name>
</gene>
<dbReference type="NCBIfam" id="TIGR00952">
    <property type="entry name" value="S15_bact"/>
    <property type="match status" value="1"/>
</dbReference>
<dbReference type="Proteomes" id="UP000886748">
    <property type="component" value="Unassembled WGS sequence"/>
</dbReference>
<keyword evidence="4 6" id="KW-0694">RNA-binding</keyword>
<keyword evidence="2 4" id="KW-0687">Ribonucleoprotein</keyword>
<reference evidence="7" key="1">
    <citation type="submission" date="2020-10" db="EMBL/GenBank/DDBJ databases">
        <authorList>
            <person name="Gilroy R."/>
        </authorList>
    </citation>
    <scope>NUCLEOTIDE SEQUENCE</scope>
    <source>
        <strain evidence="7">CHK154-7741</strain>
    </source>
</reference>
<comment type="function">
    <text evidence="4">Forms an intersubunit bridge (bridge B4) with the 23S rRNA of the 50S subunit in the ribosome.</text>
</comment>
<dbReference type="PANTHER" id="PTHR23321:SF26">
    <property type="entry name" value="SMALL RIBOSOMAL SUBUNIT PROTEIN US15M"/>
    <property type="match status" value="1"/>
</dbReference>
<dbReference type="FunFam" id="1.10.287.10:FF:000002">
    <property type="entry name" value="30S ribosomal protein S15"/>
    <property type="match status" value="1"/>
</dbReference>
<dbReference type="GO" id="GO:0006412">
    <property type="term" value="P:translation"/>
    <property type="evidence" value="ECO:0007669"/>
    <property type="project" value="UniProtKB-UniRule"/>
</dbReference>
<dbReference type="EMBL" id="DVOD01000043">
    <property type="protein sequence ID" value="HIU92631.1"/>
    <property type="molecule type" value="Genomic_DNA"/>
</dbReference>
<dbReference type="PANTHER" id="PTHR23321">
    <property type="entry name" value="RIBOSOMAL PROTEIN S15, BACTERIAL AND ORGANELLAR"/>
    <property type="match status" value="1"/>
</dbReference>
<evidence type="ECO:0000256" key="3">
    <source>
        <dbReference type="ARBA" id="ARBA00064542"/>
    </source>
</evidence>
<evidence type="ECO:0000256" key="5">
    <source>
        <dbReference type="RuleBase" id="RU003919"/>
    </source>
</evidence>
<keyword evidence="1 4" id="KW-0689">Ribosomal protein</keyword>
<dbReference type="Pfam" id="PF00312">
    <property type="entry name" value="Ribosomal_S15"/>
    <property type="match status" value="1"/>
</dbReference>
<proteinExistence type="inferred from homology"/>
<sequence length="91" mass="10440">MAINLAKEEKEAIIKKFGKDAKDSGSAEVQIALLTQKITELTEHLKINKKDFQGRRGLLMMVGQRKRLLAYVKKQDLQKYRDLIKELGIRG</sequence>
<dbReference type="GO" id="GO:0019843">
    <property type="term" value="F:rRNA binding"/>
    <property type="evidence" value="ECO:0007669"/>
    <property type="project" value="UniProtKB-UniRule"/>
</dbReference>
<evidence type="ECO:0000256" key="6">
    <source>
        <dbReference type="RuleBase" id="RU004524"/>
    </source>
</evidence>
<dbReference type="CDD" id="cd00353">
    <property type="entry name" value="Ribosomal_S15p_S13e"/>
    <property type="match status" value="1"/>
</dbReference>
<dbReference type="GO" id="GO:0022627">
    <property type="term" value="C:cytosolic small ribosomal subunit"/>
    <property type="evidence" value="ECO:0007669"/>
    <property type="project" value="TreeGrafter"/>
</dbReference>
<dbReference type="HAMAP" id="MF_01343_B">
    <property type="entry name" value="Ribosomal_uS15_B"/>
    <property type="match status" value="1"/>
</dbReference>
<dbReference type="InterPro" id="IPR009068">
    <property type="entry name" value="uS15_NS1_RNA-bd_sf"/>
</dbReference>
<comment type="subunit">
    <text evidence="3 4">Part of the 30S ribosomal subunit. Forms a bridge to the 50S subunit in the 70S ribosome, contacting the 23S rRNA.</text>
</comment>
<evidence type="ECO:0000256" key="1">
    <source>
        <dbReference type="ARBA" id="ARBA00022980"/>
    </source>
</evidence>